<keyword evidence="2" id="KW-0732">Signal</keyword>
<organism evidence="3 4">
    <name type="scientific">Roseomonas marmotae</name>
    <dbReference type="NCBI Taxonomy" id="2768161"/>
    <lineage>
        <taxon>Bacteria</taxon>
        <taxon>Pseudomonadati</taxon>
        <taxon>Pseudomonadota</taxon>
        <taxon>Alphaproteobacteria</taxon>
        <taxon>Acetobacterales</taxon>
        <taxon>Roseomonadaceae</taxon>
        <taxon>Roseomonas</taxon>
    </lineage>
</organism>
<proteinExistence type="inferred from homology"/>
<comment type="similarity">
    <text evidence="1">Belongs to the UPF0065 (bug) family.</text>
</comment>
<dbReference type="Proteomes" id="UP001518990">
    <property type="component" value="Unassembled WGS sequence"/>
</dbReference>
<dbReference type="PANTHER" id="PTHR42928:SF5">
    <property type="entry name" value="BLR1237 PROTEIN"/>
    <property type="match status" value="1"/>
</dbReference>
<dbReference type="CDD" id="cd13578">
    <property type="entry name" value="PBP2_Bug27"/>
    <property type="match status" value="1"/>
</dbReference>
<dbReference type="Gene3D" id="3.40.190.150">
    <property type="entry name" value="Bordetella uptake gene, domain 1"/>
    <property type="match status" value="1"/>
</dbReference>
<evidence type="ECO:0000313" key="3">
    <source>
        <dbReference type="EMBL" id="MBO1075055.1"/>
    </source>
</evidence>
<evidence type="ECO:0000313" key="4">
    <source>
        <dbReference type="Proteomes" id="UP001518990"/>
    </source>
</evidence>
<keyword evidence="4" id="KW-1185">Reference proteome</keyword>
<dbReference type="SUPFAM" id="SSF53850">
    <property type="entry name" value="Periplasmic binding protein-like II"/>
    <property type="match status" value="1"/>
</dbReference>
<name>A0ABS3KC65_9PROT</name>
<feature type="signal peptide" evidence="2">
    <location>
        <begin position="1"/>
        <end position="27"/>
    </location>
</feature>
<sequence>MRMTRRALSRALLLAPAASLLPAPAIAAGFPDRPIKLVVPYPPGGSTDPVARLLAAQMQSLLGQPMIVENRSGAAGAIGTESVARAEPDGYTLLLHTTAIATEPSLKSNLPYRAETDLLPLTEAVRGPYLLVANPRLPAQDLDGLIAHARAHPGKLLYGSAGIGSSGHLIGALFAQQAGIEVTHVPYRGGGPSITGLLANEIQYVFDTIQGSRSLVQDGQLRGLAVTGSGRSPLLPQVPTAVESGMKDFDIGYWLGIFAPARIPAPVAERLNAAFRQALGQENVRTRLTELGLTPVGSSLEEFGQTVRGDMASWHEVIRKADIRLE</sequence>
<dbReference type="InterPro" id="IPR042100">
    <property type="entry name" value="Bug_dom1"/>
</dbReference>
<dbReference type="InterPro" id="IPR005064">
    <property type="entry name" value="BUG"/>
</dbReference>
<dbReference type="Pfam" id="PF03401">
    <property type="entry name" value="TctC"/>
    <property type="match status" value="1"/>
</dbReference>
<dbReference type="PIRSF" id="PIRSF017082">
    <property type="entry name" value="YflP"/>
    <property type="match status" value="1"/>
</dbReference>
<evidence type="ECO:0000256" key="1">
    <source>
        <dbReference type="ARBA" id="ARBA00006987"/>
    </source>
</evidence>
<comment type="caution">
    <text evidence="3">The sequence shown here is derived from an EMBL/GenBank/DDBJ whole genome shotgun (WGS) entry which is preliminary data.</text>
</comment>
<accession>A0ABS3KC65</accession>
<protein>
    <submittedName>
        <fullName evidence="3">Tripartite tricarboxylate transporter substrate binding protein</fullName>
    </submittedName>
</protein>
<dbReference type="PANTHER" id="PTHR42928">
    <property type="entry name" value="TRICARBOXYLATE-BINDING PROTEIN"/>
    <property type="match status" value="1"/>
</dbReference>
<dbReference type="EMBL" id="JACTNF010000009">
    <property type="protein sequence ID" value="MBO1075055.1"/>
    <property type="molecule type" value="Genomic_DNA"/>
</dbReference>
<dbReference type="Gene3D" id="3.40.190.10">
    <property type="entry name" value="Periplasmic binding protein-like II"/>
    <property type="match status" value="1"/>
</dbReference>
<gene>
    <name evidence="3" type="ORF">IAI60_10585</name>
</gene>
<evidence type="ECO:0000256" key="2">
    <source>
        <dbReference type="SAM" id="SignalP"/>
    </source>
</evidence>
<feature type="chain" id="PRO_5046149421" evidence="2">
    <location>
        <begin position="28"/>
        <end position="326"/>
    </location>
</feature>
<dbReference type="RefSeq" id="WP_207446996.1">
    <property type="nucleotide sequence ID" value="NZ_CP061091.1"/>
</dbReference>
<reference evidence="3 4" key="1">
    <citation type="submission" date="2020-09" db="EMBL/GenBank/DDBJ databases">
        <title>Roseomonas.</title>
        <authorList>
            <person name="Zhu W."/>
        </authorList>
    </citation>
    <scope>NUCLEOTIDE SEQUENCE [LARGE SCALE GENOMIC DNA]</scope>
    <source>
        <strain evidence="3 4">1311</strain>
    </source>
</reference>